<comment type="similarity">
    <text evidence="1 2">Belongs to the outer membrane factor (OMF) (TC 1.B.17) family.</text>
</comment>
<keyword evidence="2" id="KW-0564">Palmitate</keyword>
<dbReference type="KEGG" id="upl:DSM104440_02766"/>
<keyword evidence="2" id="KW-0449">Lipoprotein</keyword>
<feature type="signal peptide" evidence="2">
    <location>
        <begin position="1"/>
        <end position="17"/>
    </location>
</feature>
<sequence length="469" mass="50591">MRRLLPAVIALSLAACAPNYVLPPTTVPLTSLEPGRVQIVRDWWKGFNEPVLDALIAEAFASSPTLEVALARVDASRARLGISGSERLPSVDGQVGAGRARLSEETNPLTGGRTTTVYNASLVVNWEVDLWGRIRNQVAASESDLLASEYGRDAITLGLAAEVANAYFQLRSLESQQEIARRTVESRAASYDLRVKRFARGITSELDVRQAESELAIARAALPDLAEAIVRVEAALALAIGRSPESLYSRRFPQGKEIEAIPLPPTIPEGLPSDLLLRRPDIQESEAQLRATQARIAGARTAYFPVIGLTGAYGGESLAFDNLFSGPARAWSFAGSLAAPIFNSGRTAAQVDLATADERAALASYRSNVIRAFGEVRTALIATRVAGDRVSARDQSVVALRRQLYLATLRYDNGYSSYLDLLDAERSLFTAELQAVDARRQQLAAVVDLYRALGGGWKLPAEGSSTDKP</sequence>
<dbReference type="FunCoup" id="A0A6M4H8B2">
    <property type="interactions" value="224"/>
</dbReference>
<dbReference type="AlphaFoldDB" id="A0A6M4H8B2"/>
<dbReference type="InterPro" id="IPR003423">
    <property type="entry name" value="OMP_efflux"/>
</dbReference>
<dbReference type="GO" id="GO:0015562">
    <property type="term" value="F:efflux transmembrane transporter activity"/>
    <property type="evidence" value="ECO:0007669"/>
    <property type="project" value="InterPro"/>
</dbReference>
<protein>
    <submittedName>
        <fullName evidence="3">Toluene efflux pump outer membrane protein TtgI</fullName>
    </submittedName>
</protein>
<dbReference type="PROSITE" id="PS51257">
    <property type="entry name" value="PROKAR_LIPOPROTEIN"/>
    <property type="match status" value="1"/>
</dbReference>
<dbReference type="PANTHER" id="PTHR30203:SF30">
    <property type="entry name" value="OUTER MEMBRANE PROTEIN-RELATED"/>
    <property type="match status" value="1"/>
</dbReference>
<dbReference type="InParanoid" id="A0A6M4H8B2"/>
<gene>
    <name evidence="3" type="primary">ttgI</name>
    <name evidence="3" type="ORF">DSM104440_02766</name>
</gene>
<reference evidence="3 4" key="1">
    <citation type="submission" date="2020-04" db="EMBL/GenBank/DDBJ databases">
        <title>Usitatibacter rugosus gen. nov., sp. nov. and Usitatibacter palustris sp. nov., novel members of Usitatibacteraceae fam. nov. within the order Nitrosomonadales isolated from soil.</title>
        <authorList>
            <person name="Huber K.J."/>
            <person name="Neumann-Schaal M."/>
            <person name="Geppert A."/>
            <person name="Luckner M."/>
            <person name="Wanner G."/>
            <person name="Overmann J."/>
        </authorList>
    </citation>
    <scope>NUCLEOTIDE SEQUENCE [LARGE SCALE GENOMIC DNA]</scope>
    <source>
        <strain evidence="3 4">Swamp67</strain>
    </source>
</reference>
<organism evidence="3 4">
    <name type="scientific">Usitatibacter palustris</name>
    <dbReference type="NCBI Taxonomy" id="2732487"/>
    <lineage>
        <taxon>Bacteria</taxon>
        <taxon>Pseudomonadati</taxon>
        <taxon>Pseudomonadota</taxon>
        <taxon>Betaproteobacteria</taxon>
        <taxon>Nitrosomonadales</taxon>
        <taxon>Usitatibacteraceae</taxon>
        <taxon>Usitatibacter</taxon>
    </lineage>
</organism>
<keyword evidence="4" id="KW-1185">Reference proteome</keyword>
<evidence type="ECO:0000313" key="3">
    <source>
        <dbReference type="EMBL" id="QJR15939.1"/>
    </source>
</evidence>
<dbReference type="Pfam" id="PF02321">
    <property type="entry name" value="OEP"/>
    <property type="match status" value="2"/>
</dbReference>
<dbReference type="NCBIfam" id="TIGR01845">
    <property type="entry name" value="outer_NodT"/>
    <property type="match status" value="1"/>
</dbReference>
<accession>A0A6M4H8B2</accession>
<proteinExistence type="inferred from homology"/>
<keyword evidence="2" id="KW-0812">Transmembrane</keyword>
<dbReference type="InterPro" id="IPR010131">
    <property type="entry name" value="MdtP/NodT-like"/>
</dbReference>
<dbReference type="Gene3D" id="1.20.1600.10">
    <property type="entry name" value="Outer membrane efflux proteins (OEP)"/>
    <property type="match status" value="1"/>
</dbReference>
<dbReference type="PANTHER" id="PTHR30203">
    <property type="entry name" value="OUTER MEMBRANE CATION EFFLUX PROTEIN"/>
    <property type="match status" value="1"/>
</dbReference>
<evidence type="ECO:0000256" key="1">
    <source>
        <dbReference type="ARBA" id="ARBA00007613"/>
    </source>
</evidence>
<name>A0A6M4H8B2_9PROT</name>
<feature type="chain" id="PRO_5027147853" evidence="2">
    <location>
        <begin position="18"/>
        <end position="469"/>
    </location>
</feature>
<keyword evidence="2" id="KW-0472">Membrane</keyword>
<dbReference type="Gene3D" id="2.20.200.10">
    <property type="entry name" value="Outer membrane efflux proteins (OEP)"/>
    <property type="match status" value="1"/>
</dbReference>
<dbReference type="RefSeq" id="WP_171163651.1">
    <property type="nucleotide sequence ID" value="NZ_CP053073.1"/>
</dbReference>
<evidence type="ECO:0000313" key="4">
    <source>
        <dbReference type="Proteomes" id="UP000503096"/>
    </source>
</evidence>
<dbReference type="SUPFAM" id="SSF56954">
    <property type="entry name" value="Outer membrane efflux proteins (OEP)"/>
    <property type="match status" value="1"/>
</dbReference>
<keyword evidence="2" id="KW-1134">Transmembrane beta strand</keyword>
<dbReference type="EMBL" id="CP053073">
    <property type="protein sequence ID" value="QJR15939.1"/>
    <property type="molecule type" value="Genomic_DNA"/>
</dbReference>
<keyword evidence="2" id="KW-0732">Signal</keyword>
<comment type="subcellular location">
    <subcellularLocation>
        <location evidence="2">Cell membrane</location>
        <topology evidence="2">Lipid-anchor</topology>
    </subcellularLocation>
</comment>
<dbReference type="Proteomes" id="UP000503096">
    <property type="component" value="Chromosome"/>
</dbReference>
<dbReference type="GO" id="GO:0005886">
    <property type="term" value="C:plasma membrane"/>
    <property type="evidence" value="ECO:0007669"/>
    <property type="project" value="UniProtKB-SubCell"/>
</dbReference>
<evidence type="ECO:0000256" key="2">
    <source>
        <dbReference type="RuleBase" id="RU362097"/>
    </source>
</evidence>